<evidence type="ECO:0000313" key="1">
    <source>
        <dbReference type="EMBL" id="KAH9517394.1"/>
    </source>
</evidence>
<dbReference type="AlphaFoldDB" id="A0A922L6L8"/>
<organism evidence="1 2">
    <name type="scientific">Dermatophagoides farinae</name>
    <name type="common">American house dust mite</name>
    <dbReference type="NCBI Taxonomy" id="6954"/>
    <lineage>
        <taxon>Eukaryota</taxon>
        <taxon>Metazoa</taxon>
        <taxon>Ecdysozoa</taxon>
        <taxon>Arthropoda</taxon>
        <taxon>Chelicerata</taxon>
        <taxon>Arachnida</taxon>
        <taxon>Acari</taxon>
        <taxon>Acariformes</taxon>
        <taxon>Sarcoptiformes</taxon>
        <taxon>Astigmata</taxon>
        <taxon>Psoroptidia</taxon>
        <taxon>Analgoidea</taxon>
        <taxon>Pyroglyphidae</taxon>
        <taxon>Dermatophagoidinae</taxon>
        <taxon>Dermatophagoides</taxon>
    </lineage>
</organism>
<reference evidence="1" key="1">
    <citation type="submission" date="2013-05" db="EMBL/GenBank/DDBJ databases">
        <authorList>
            <person name="Yim A.K.Y."/>
            <person name="Chan T.F."/>
            <person name="Ji K.M."/>
            <person name="Liu X.Y."/>
            <person name="Zhou J.W."/>
            <person name="Li R.Q."/>
            <person name="Yang K.Y."/>
            <person name="Li J."/>
            <person name="Li M."/>
            <person name="Law P.T.W."/>
            <person name="Wu Y.L."/>
            <person name="Cai Z.L."/>
            <person name="Qin H."/>
            <person name="Bao Y."/>
            <person name="Leung R.K.K."/>
            <person name="Ng P.K.S."/>
            <person name="Zou J."/>
            <person name="Zhong X.J."/>
            <person name="Ran P.X."/>
            <person name="Zhong N.S."/>
            <person name="Liu Z.G."/>
            <person name="Tsui S.K.W."/>
        </authorList>
    </citation>
    <scope>NUCLEOTIDE SEQUENCE</scope>
    <source>
        <strain evidence="1">Derf</strain>
        <tissue evidence="1">Whole organism</tissue>
    </source>
</reference>
<name>A0A922L6L8_DERFA</name>
<reference evidence="1" key="2">
    <citation type="journal article" date="2022" name="Res Sq">
        <title>Comparative Genomics Reveals Insights into the Divergent Evolution of Astigmatic Mites and Household Pest Adaptations.</title>
        <authorList>
            <person name="Xiong Q."/>
            <person name="Wan A.T.-Y."/>
            <person name="Liu X.-Y."/>
            <person name="Fung C.S.-H."/>
            <person name="Xiao X."/>
            <person name="Malainual N."/>
            <person name="Hou J."/>
            <person name="Wang L."/>
            <person name="Wang M."/>
            <person name="Yang K."/>
            <person name="Cui Y."/>
            <person name="Leung E."/>
            <person name="Nong W."/>
            <person name="Shin S.-K."/>
            <person name="Au S."/>
            <person name="Jeong K.Y."/>
            <person name="Chew F.T."/>
            <person name="Hui J."/>
            <person name="Leung T.F."/>
            <person name="Tungtrongchitr A."/>
            <person name="Zhong N."/>
            <person name="Liu Z."/>
            <person name="Tsui S."/>
        </authorList>
    </citation>
    <scope>NUCLEOTIDE SEQUENCE</scope>
    <source>
        <strain evidence="1">Derf</strain>
        <tissue evidence="1">Whole organism</tissue>
    </source>
</reference>
<keyword evidence="2" id="KW-1185">Reference proteome</keyword>
<dbReference type="Proteomes" id="UP000790347">
    <property type="component" value="Unassembled WGS sequence"/>
</dbReference>
<dbReference type="EMBL" id="ASGP02000003">
    <property type="protein sequence ID" value="KAH9517394.1"/>
    <property type="molecule type" value="Genomic_DNA"/>
</dbReference>
<proteinExistence type="predicted"/>
<accession>A0A922L6L8</accession>
<protein>
    <submittedName>
        <fullName evidence="1">Uncharacterized protein</fullName>
    </submittedName>
</protein>
<evidence type="ECO:0000313" key="2">
    <source>
        <dbReference type="Proteomes" id="UP000790347"/>
    </source>
</evidence>
<gene>
    <name evidence="1" type="ORF">DERF_008070</name>
</gene>
<comment type="caution">
    <text evidence="1">The sequence shown here is derived from an EMBL/GenBank/DDBJ whole genome shotgun (WGS) entry which is preliminary data.</text>
</comment>
<sequence>MKLNALWYISFFSTTICHSNTRPIGPRQQHYRNENSVPEDFLRRAVHDVPKRLQKCIDNAGAYVEF</sequence>